<keyword evidence="2" id="KW-1185">Reference proteome</keyword>
<comment type="caution">
    <text evidence="1">The sequence shown here is derived from an EMBL/GenBank/DDBJ whole genome shotgun (WGS) entry which is preliminary data.</text>
</comment>
<sequence>MFDSKRCFIVPLGIDLGIKNEKNVFPCKSSSMLPYFRSPIHFRIFEFERPFIVPLGADLGTDFKLYYLTSRSESSVLFCIFNSKRPLIVSLEDSLRADTC</sequence>
<evidence type="ECO:0000313" key="2">
    <source>
        <dbReference type="Proteomes" id="UP001054837"/>
    </source>
</evidence>
<proteinExistence type="predicted"/>
<accession>A0AAV4RBV8</accession>
<name>A0AAV4RBV8_9ARAC</name>
<dbReference type="AlphaFoldDB" id="A0AAV4RBV8"/>
<evidence type="ECO:0000313" key="1">
    <source>
        <dbReference type="EMBL" id="GIY19185.1"/>
    </source>
</evidence>
<dbReference type="Proteomes" id="UP001054837">
    <property type="component" value="Unassembled WGS sequence"/>
</dbReference>
<protein>
    <submittedName>
        <fullName evidence="1">Uncharacterized protein</fullName>
    </submittedName>
</protein>
<organism evidence="1 2">
    <name type="scientific">Caerostris darwini</name>
    <dbReference type="NCBI Taxonomy" id="1538125"/>
    <lineage>
        <taxon>Eukaryota</taxon>
        <taxon>Metazoa</taxon>
        <taxon>Ecdysozoa</taxon>
        <taxon>Arthropoda</taxon>
        <taxon>Chelicerata</taxon>
        <taxon>Arachnida</taxon>
        <taxon>Araneae</taxon>
        <taxon>Araneomorphae</taxon>
        <taxon>Entelegynae</taxon>
        <taxon>Araneoidea</taxon>
        <taxon>Araneidae</taxon>
        <taxon>Caerostris</taxon>
    </lineage>
</organism>
<gene>
    <name evidence="1" type="ORF">CDAR_34081</name>
</gene>
<reference evidence="1 2" key="1">
    <citation type="submission" date="2021-06" db="EMBL/GenBank/DDBJ databases">
        <title>Caerostris darwini draft genome.</title>
        <authorList>
            <person name="Kono N."/>
            <person name="Arakawa K."/>
        </authorList>
    </citation>
    <scope>NUCLEOTIDE SEQUENCE [LARGE SCALE GENOMIC DNA]</scope>
</reference>
<dbReference type="EMBL" id="BPLQ01006021">
    <property type="protein sequence ID" value="GIY19185.1"/>
    <property type="molecule type" value="Genomic_DNA"/>
</dbReference>